<dbReference type="GO" id="GO:0005730">
    <property type="term" value="C:nucleolus"/>
    <property type="evidence" value="ECO:0007669"/>
    <property type="project" value="UniProtKB-SubCell"/>
</dbReference>
<feature type="compositionally biased region" description="Basic and acidic residues" evidence="10">
    <location>
        <begin position="82"/>
        <end position="109"/>
    </location>
</feature>
<evidence type="ECO:0000259" key="12">
    <source>
        <dbReference type="Pfam" id="PF24419"/>
    </source>
</evidence>
<name>A0AAV2Q931_MEGNR</name>
<evidence type="ECO:0000256" key="3">
    <source>
        <dbReference type="ARBA" id="ARBA00022552"/>
    </source>
</evidence>
<keyword evidence="15" id="KW-1185">Reference proteome</keyword>
<evidence type="ECO:0000313" key="14">
    <source>
        <dbReference type="EMBL" id="CAL4076220.1"/>
    </source>
</evidence>
<dbReference type="GO" id="GO:0000448">
    <property type="term" value="P:cleavage in ITS2 between 5.8S rRNA and LSU-rRNA of tricistronic rRNA transcript (SSU-rRNA, 5.8S rRNA, LSU-rRNA)"/>
    <property type="evidence" value="ECO:0007669"/>
    <property type="project" value="TreeGrafter"/>
</dbReference>
<evidence type="ECO:0000256" key="9">
    <source>
        <dbReference type="ARBA" id="ARBA00071212"/>
    </source>
</evidence>
<dbReference type="EMBL" id="CAXKWB010005008">
    <property type="protein sequence ID" value="CAL4076220.1"/>
    <property type="molecule type" value="Genomic_DNA"/>
</dbReference>
<gene>
    <name evidence="14" type="ORF">MNOR_LOCUS10085</name>
</gene>
<feature type="domain" description="NOL9 C-terminal" evidence="13">
    <location>
        <begin position="671"/>
        <end position="776"/>
    </location>
</feature>
<keyword evidence="8" id="KW-0539">Nucleus</keyword>
<feature type="domain" description="Clp1 P-loop" evidence="11">
    <location>
        <begin position="450"/>
        <end position="597"/>
    </location>
</feature>
<proteinExistence type="inferred from homology"/>
<feature type="compositionally biased region" description="Polar residues" evidence="10">
    <location>
        <begin position="815"/>
        <end position="836"/>
    </location>
</feature>
<comment type="similarity">
    <text evidence="2">Belongs to the Clp1 family. NOL9/GRC3 subfamily.</text>
</comment>
<sequence length="868" mass="98265">MFNQKLIQKKVNTRSREDIFASKLEAQAQKIKLNKLHSESHSENVSGSKKKSAKKAKKTTVNEKRKFESIKSSNDQYNTSKKVKEVKHSQKENNGNKEMNKNRNKDFKKSKFKRYFQESSIDCPINSSTDDNCEKNTSSIVDNLSSVIQKSIKNNDKEDNDINKKVKGKSDMGYSFMLEESESSGEEEVFEPRLPSSDDEYPGFKESNEKFERKSRENYNKVYNFVNKIKQVDNVVKGPGKSRHQQRKEALAAERETQMMEKKFIVGQVIAEEVINDNKLAVAIFPGKKIYFNGTVHITPLLGSVSILGYTIKADNSRVVSSTASQSLLGMSSQDSQQITPPIEEKLLSAGVSQQFINQLKDYQNATTVLLLSRGDVSSVNFLRTLGCKSMSLPFAADGNWANVLDAELITHDNYKRYALLQESDEWIAVMDKLLLYYKERKSLKVLICGGQRTGKSTLFKYMINSLLNSECSIKDVNCIDLDPGQPEFSMPTTMSCTTISEPLIEPSFSHQVSRDKMKTVVLGTTSPLYVVEEYLSCIKSLVNSNKEDGIPQVVNTMGWTAGMGLDLMLDTLRIIKPSHVIQIHNPQDTRNNFEELLSSDYVRSCQGGMITQTFSEEDLNYDILEVTAVNKYPVNSAPLKGNIIRDFKVLSEFSHLLEDEEKDEMSVDVRVPWSKMALHVCGRQVPKENILQVLNASLVALCRIDPSIIVEPPRSDLPKHILFEELTTHPAECLGWALVRGVDPLTQHLHLLTKLSEEKVLQDVNAIIMTQQYLPLELYMYFSQGEGPYIQNIERKGAGALTLGRRIMPRASTKQIAQFSEKQSSSHQSTPQNREFSTERHSPNKKSKPLEDSNIVTDKDYYDDSWT</sequence>
<dbReference type="InterPro" id="IPR057570">
    <property type="entry name" value="NOL9_C"/>
</dbReference>
<keyword evidence="5" id="KW-0547">Nucleotide-binding</keyword>
<dbReference type="PANTHER" id="PTHR12755:SF3">
    <property type="entry name" value="POLYNUCLEOTIDE 5'-HYDROXYL-KINASE NOL9"/>
    <property type="match status" value="1"/>
</dbReference>
<keyword evidence="7" id="KW-0067">ATP-binding</keyword>
<dbReference type="Gene3D" id="3.40.50.300">
    <property type="entry name" value="P-loop containing nucleotide triphosphate hydrolases"/>
    <property type="match status" value="1"/>
</dbReference>
<feature type="region of interest" description="Disordered" evidence="10">
    <location>
        <begin position="33"/>
        <end position="109"/>
    </location>
</feature>
<accession>A0AAV2Q931</accession>
<dbReference type="InterPro" id="IPR045116">
    <property type="entry name" value="Clp1/Grc3"/>
</dbReference>
<evidence type="ECO:0000256" key="6">
    <source>
        <dbReference type="ARBA" id="ARBA00022777"/>
    </source>
</evidence>
<evidence type="ECO:0000256" key="1">
    <source>
        <dbReference type="ARBA" id="ARBA00004604"/>
    </source>
</evidence>
<dbReference type="AlphaFoldDB" id="A0AAV2Q931"/>
<comment type="caution">
    <text evidence="14">The sequence shown here is derived from an EMBL/GenBank/DDBJ whole genome shotgun (WGS) entry which is preliminary data.</text>
</comment>
<reference evidence="14 15" key="1">
    <citation type="submission" date="2024-05" db="EMBL/GenBank/DDBJ databases">
        <authorList>
            <person name="Wallberg A."/>
        </authorList>
    </citation>
    <scope>NUCLEOTIDE SEQUENCE [LARGE SCALE GENOMIC DNA]</scope>
</reference>
<dbReference type="InterPro" id="IPR032319">
    <property type="entry name" value="CLP1_P"/>
</dbReference>
<evidence type="ECO:0000256" key="4">
    <source>
        <dbReference type="ARBA" id="ARBA00022679"/>
    </source>
</evidence>
<feature type="region of interest" description="Disordered" evidence="10">
    <location>
        <begin position="815"/>
        <end position="868"/>
    </location>
</feature>
<evidence type="ECO:0000259" key="13">
    <source>
        <dbReference type="Pfam" id="PF25467"/>
    </source>
</evidence>
<feature type="compositionally biased region" description="Polar residues" evidence="10">
    <location>
        <begin position="70"/>
        <end position="80"/>
    </location>
</feature>
<feature type="compositionally biased region" description="Basic and acidic residues" evidence="10">
    <location>
        <begin position="858"/>
        <end position="868"/>
    </location>
</feature>
<dbReference type="Pfam" id="PF16575">
    <property type="entry name" value="CLP1_P"/>
    <property type="match status" value="1"/>
</dbReference>
<evidence type="ECO:0000256" key="10">
    <source>
        <dbReference type="SAM" id="MobiDB-lite"/>
    </source>
</evidence>
<evidence type="ECO:0000256" key="7">
    <source>
        <dbReference type="ARBA" id="ARBA00022840"/>
    </source>
</evidence>
<evidence type="ECO:0000256" key="5">
    <source>
        <dbReference type="ARBA" id="ARBA00022741"/>
    </source>
</evidence>
<dbReference type="Pfam" id="PF25467">
    <property type="entry name" value="NOL9_C"/>
    <property type="match status" value="1"/>
</dbReference>
<evidence type="ECO:0000313" key="15">
    <source>
        <dbReference type="Proteomes" id="UP001497623"/>
    </source>
</evidence>
<feature type="compositionally biased region" description="Basic and acidic residues" evidence="10">
    <location>
        <begin position="60"/>
        <end position="69"/>
    </location>
</feature>
<feature type="region of interest" description="Disordered" evidence="10">
    <location>
        <begin position="181"/>
        <end position="209"/>
    </location>
</feature>
<dbReference type="InterPro" id="IPR057573">
    <property type="entry name" value="NOL9_N"/>
</dbReference>
<keyword evidence="3" id="KW-0698">rRNA processing</keyword>
<dbReference type="PANTHER" id="PTHR12755">
    <property type="entry name" value="CLEAVAGE/POLYADENYLATION FACTOR IA SUBUNIT CLP1P"/>
    <property type="match status" value="1"/>
</dbReference>
<evidence type="ECO:0000256" key="2">
    <source>
        <dbReference type="ARBA" id="ARBA00011003"/>
    </source>
</evidence>
<dbReference type="Proteomes" id="UP001497623">
    <property type="component" value="Unassembled WGS sequence"/>
</dbReference>
<comment type="subcellular location">
    <subcellularLocation>
        <location evidence="1">Nucleus</location>
        <location evidence="1">Nucleolus</location>
    </subcellularLocation>
</comment>
<evidence type="ECO:0000259" key="11">
    <source>
        <dbReference type="Pfam" id="PF16575"/>
    </source>
</evidence>
<dbReference type="Pfam" id="PF24419">
    <property type="entry name" value="Cupin_NOL9"/>
    <property type="match status" value="1"/>
</dbReference>
<feature type="domain" description="NOL9 N-terminal" evidence="12">
    <location>
        <begin position="270"/>
        <end position="383"/>
    </location>
</feature>
<keyword evidence="6" id="KW-0418">Kinase</keyword>
<organism evidence="14 15">
    <name type="scientific">Meganyctiphanes norvegica</name>
    <name type="common">Northern krill</name>
    <name type="synonym">Thysanopoda norvegica</name>
    <dbReference type="NCBI Taxonomy" id="48144"/>
    <lineage>
        <taxon>Eukaryota</taxon>
        <taxon>Metazoa</taxon>
        <taxon>Ecdysozoa</taxon>
        <taxon>Arthropoda</taxon>
        <taxon>Crustacea</taxon>
        <taxon>Multicrustacea</taxon>
        <taxon>Malacostraca</taxon>
        <taxon>Eumalacostraca</taxon>
        <taxon>Eucarida</taxon>
        <taxon>Euphausiacea</taxon>
        <taxon>Euphausiidae</taxon>
        <taxon>Meganyctiphanes</taxon>
    </lineage>
</organism>
<feature type="compositionally biased region" description="Basic residues" evidence="10">
    <location>
        <begin position="48"/>
        <end position="58"/>
    </location>
</feature>
<dbReference type="GO" id="GO:0005524">
    <property type="term" value="F:ATP binding"/>
    <property type="evidence" value="ECO:0007669"/>
    <property type="project" value="UniProtKB-KW"/>
</dbReference>
<protein>
    <recommendedName>
        <fullName evidence="9">Polynucleotide 5'-hydroxyl-kinase NOL9</fullName>
    </recommendedName>
</protein>
<evidence type="ECO:0000256" key="8">
    <source>
        <dbReference type="ARBA" id="ARBA00023242"/>
    </source>
</evidence>
<dbReference type="InterPro" id="IPR027417">
    <property type="entry name" value="P-loop_NTPase"/>
</dbReference>
<keyword evidence="4" id="KW-0808">Transferase</keyword>
<dbReference type="GO" id="GO:0051731">
    <property type="term" value="F:polynucleotide 5'-hydroxyl-kinase activity"/>
    <property type="evidence" value="ECO:0007669"/>
    <property type="project" value="InterPro"/>
</dbReference>